<evidence type="ECO:0000313" key="1">
    <source>
        <dbReference type="EMBL" id="NDL26583.1"/>
    </source>
</evidence>
<reference evidence="1 2" key="1">
    <citation type="submission" date="2019-12" db="EMBL/GenBank/DDBJ databases">
        <title>Engineering Photorhabdus to improve their lethality against agricultural pests.</title>
        <authorList>
            <person name="Machado R.A.R."/>
        </authorList>
    </citation>
    <scope>NUCLEOTIDE SEQUENCE [LARGE SCALE GENOMIC DNA]</scope>
    <source>
        <strain evidence="1 2">M-HU2</strain>
    </source>
</reference>
<comment type="caution">
    <text evidence="1">The sequence shown here is derived from an EMBL/GenBank/DDBJ whole genome shotgun (WGS) entry which is preliminary data.</text>
</comment>
<protein>
    <recommendedName>
        <fullName evidence="3">Transposase IS4-like domain-containing protein</fullName>
    </recommendedName>
</protein>
<sequence length="77" mass="8408">MARHKLRSLLDQIKAPIIQVTADGAYDGVPAYAEIAQQNSQIRVVIPTQSTGVPDSTDPARETGTWRVSSIPHLIQE</sequence>
<gene>
    <name evidence="1" type="ORF">GPY42_15900</name>
</gene>
<accession>A0ABX0B5P5</accession>
<proteinExistence type="predicted"/>
<evidence type="ECO:0000313" key="2">
    <source>
        <dbReference type="Proteomes" id="UP000470051"/>
    </source>
</evidence>
<dbReference type="RefSeq" id="WP_146748103.1">
    <property type="nucleotide sequence ID" value="NZ_CAWPKC010000025.1"/>
</dbReference>
<name>A0ABX0B5P5_9GAMM</name>
<dbReference type="EMBL" id="WSFE01000025">
    <property type="protein sequence ID" value="NDL26583.1"/>
    <property type="molecule type" value="Genomic_DNA"/>
</dbReference>
<dbReference type="Proteomes" id="UP000470051">
    <property type="component" value="Unassembled WGS sequence"/>
</dbReference>
<evidence type="ECO:0008006" key="3">
    <source>
        <dbReference type="Google" id="ProtNLM"/>
    </source>
</evidence>
<organism evidence="1 2">
    <name type="scientific">Photorhabdus kayaii</name>
    <dbReference type="NCBI Taxonomy" id="230088"/>
    <lineage>
        <taxon>Bacteria</taxon>
        <taxon>Pseudomonadati</taxon>
        <taxon>Pseudomonadota</taxon>
        <taxon>Gammaproteobacteria</taxon>
        <taxon>Enterobacterales</taxon>
        <taxon>Morganellaceae</taxon>
        <taxon>Photorhabdus</taxon>
    </lineage>
</organism>
<keyword evidence="2" id="KW-1185">Reference proteome</keyword>